<dbReference type="EMBL" id="JPEO01000001">
    <property type="protein sequence ID" value="KFZ39286.1"/>
    <property type="molecule type" value="Genomic_DNA"/>
</dbReference>
<dbReference type="OrthoDB" id="9793784at2"/>
<evidence type="ECO:0000256" key="6">
    <source>
        <dbReference type="ARBA" id="ARBA00022692"/>
    </source>
</evidence>
<comment type="caution">
    <text evidence="15">The sequence shown here is derived from an EMBL/GenBank/DDBJ whole genome shotgun (WGS) entry which is preliminary data.</text>
</comment>
<accession>A0A094K3L5</accession>
<dbReference type="InterPro" id="IPR011577">
    <property type="entry name" value="Cyt_b561_bac/Ni-Hgenase"/>
</dbReference>
<dbReference type="InterPro" id="IPR016174">
    <property type="entry name" value="Di-haem_cyt_TM"/>
</dbReference>
<evidence type="ECO:0000313" key="15">
    <source>
        <dbReference type="EMBL" id="KFZ39286.1"/>
    </source>
</evidence>
<evidence type="ECO:0000256" key="2">
    <source>
        <dbReference type="ARBA" id="ARBA00004651"/>
    </source>
</evidence>
<sequence length="187" mass="20565">MTTQRSYTGIAKLLHWTMAAVILVAMAIGAYAALFMSYGIDAAHDAAKGEMITLHKEIATVSIFLIVLRIIWRATHRPPELVGMSQFMQKAAHGGHHLLYLLMVLVPISGWAFSSAAGYPIPVAGLFTLPPLLDKSPDLQPIFAEIHEILTYGLLVVIAGHVFFALKHYFIDKDKSLQSMLPGKIKD</sequence>
<evidence type="ECO:0000259" key="14">
    <source>
        <dbReference type="Pfam" id="PF01292"/>
    </source>
</evidence>
<evidence type="ECO:0000313" key="16">
    <source>
        <dbReference type="Proteomes" id="UP000029264"/>
    </source>
</evidence>
<dbReference type="PANTHER" id="PTHR30529:SF6">
    <property type="entry name" value="BLL0291 PROTEIN"/>
    <property type="match status" value="1"/>
</dbReference>
<evidence type="ECO:0000256" key="1">
    <source>
        <dbReference type="ARBA" id="ARBA00001970"/>
    </source>
</evidence>
<feature type="transmembrane region" description="Helical" evidence="13">
    <location>
        <begin position="97"/>
        <end position="129"/>
    </location>
</feature>
<evidence type="ECO:0000256" key="7">
    <source>
        <dbReference type="ARBA" id="ARBA00022723"/>
    </source>
</evidence>
<comment type="subcellular location">
    <subcellularLocation>
        <location evidence="2">Cell membrane</location>
        <topology evidence="2">Multi-pass membrane protein</topology>
    </subcellularLocation>
</comment>
<keyword evidence="9 13" id="KW-1133">Transmembrane helix</keyword>
<keyword evidence="5" id="KW-0349">Heme</keyword>
<dbReference type="PANTHER" id="PTHR30529">
    <property type="entry name" value="CYTOCHROME B561"/>
    <property type="match status" value="1"/>
</dbReference>
<feature type="transmembrane region" description="Helical" evidence="13">
    <location>
        <begin position="149"/>
        <end position="170"/>
    </location>
</feature>
<evidence type="ECO:0000256" key="8">
    <source>
        <dbReference type="ARBA" id="ARBA00022982"/>
    </source>
</evidence>
<keyword evidence="11 13" id="KW-0472">Membrane</keyword>
<feature type="domain" description="Cytochrome b561 bacterial/Ni-hydrogenase" evidence="14">
    <location>
        <begin position="7"/>
        <end position="183"/>
    </location>
</feature>
<dbReference type="RefSeq" id="WP_037439330.1">
    <property type="nucleotide sequence ID" value="NZ_JPEO01000001.1"/>
</dbReference>
<keyword evidence="16" id="KW-1185">Reference proteome</keyword>
<evidence type="ECO:0000256" key="12">
    <source>
        <dbReference type="ARBA" id="ARBA00037975"/>
    </source>
</evidence>
<dbReference type="Pfam" id="PF01292">
    <property type="entry name" value="Ni_hydr_CYTB"/>
    <property type="match status" value="1"/>
</dbReference>
<dbReference type="STRING" id="1515746.HR45_02550"/>
<keyword evidence="4" id="KW-1003">Cell membrane</keyword>
<dbReference type="eggNOG" id="COG3038">
    <property type="taxonomic scope" value="Bacteria"/>
</dbReference>
<evidence type="ECO:0000256" key="9">
    <source>
        <dbReference type="ARBA" id="ARBA00022989"/>
    </source>
</evidence>
<comment type="similarity">
    <text evidence="12">Belongs to the cytochrome b561 family.</text>
</comment>
<dbReference type="GO" id="GO:0046872">
    <property type="term" value="F:metal ion binding"/>
    <property type="evidence" value="ECO:0007669"/>
    <property type="project" value="UniProtKB-KW"/>
</dbReference>
<dbReference type="AlphaFoldDB" id="A0A094K3L5"/>
<gene>
    <name evidence="15" type="ORF">HR45_02550</name>
</gene>
<protein>
    <recommendedName>
        <fullName evidence="14">Cytochrome b561 bacterial/Ni-hydrogenase domain-containing protein</fullName>
    </recommendedName>
</protein>
<dbReference type="GO" id="GO:0022904">
    <property type="term" value="P:respiratory electron transport chain"/>
    <property type="evidence" value="ECO:0007669"/>
    <property type="project" value="InterPro"/>
</dbReference>
<feature type="transmembrane region" description="Helical" evidence="13">
    <location>
        <begin position="13"/>
        <end position="38"/>
    </location>
</feature>
<evidence type="ECO:0000256" key="10">
    <source>
        <dbReference type="ARBA" id="ARBA00023004"/>
    </source>
</evidence>
<organism evidence="15 16">
    <name type="scientific">Shewanella mangrovi</name>
    <dbReference type="NCBI Taxonomy" id="1515746"/>
    <lineage>
        <taxon>Bacteria</taxon>
        <taxon>Pseudomonadati</taxon>
        <taxon>Pseudomonadota</taxon>
        <taxon>Gammaproteobacteria</taxon>
        <taxon>Alteromonadales</taxon>
        <taxon>Shewanellaceae</taxon>
        <taxon>Shewanella</taxon>
    </lineage>
</organism>
<evidence type="ECO:0000256" key="3">
    <source>
        <dbReference type="ARBA" id="ARBA00022448"/>
    </source>
</evidence>
<name>A0A094K3L5_9GAMM</name>
<keyword evidence="6 13" id="KW-0812">Transmembrane</keyword>
<keyword evidence="8" id="KW-0249">Electron transport</keyword>
<dbReference type="GO" id="GO:0009055">
    <property type="term" value="F:electron transfer activity"/>
    <property type="evidence" value="ECO:0007669"/>
    <property type="project" value="InterPro"/>
</dbReference>
<feature type="transmembrane region" description="Helical" evidence="13">
    <location>
        <begin position="58"/>
        <end position="76"/>
    </location>
</feature>
<keyword evidence="3" id="KW-0813">Transport</keyword>
<dbReference type="SUPFAM" id="SSF81342">
    <property type="entry name" value="Transmembrane di-heme cytochromes"/>
    <property type="match status" value="1"/>
</dbReference>
<evidence type="ECO:0000256" key="5">
    <source>
        <dbReference type="ARBA" id="ARBA00022617"/>
    </source>
</evidence>
<keyword evidence="10" id="KW-0408">Iron</keyword>
<dbReference type="Proteomes" id="UP000029264">
    <property type="component" value="Unassembled WGS sequence"/>
</dbReference>
<dbReference type="InterPro" id="IPR052168">
    <property type="entry name" value="Cytochrome_b561_oxidase"/>
</dbReference>
<evidence type="ECO:0000256" key="11">
    <source>
        <dbReference type="ARBA" id="ARBA00023136"/>
    </source>
</evidence>
<proteinExistence type="inferred from homology"/>
<evidence type="ECO:0000256" key="4">
    <source>
        <dbReference type="ARBA" id="ARBA00022475"/>
    </source>
</evidence>
<dbReference type="GO" id="GO:0005886">
    <property type="term" value="C:plasma membrane"/>
    <property type="evidence" value="ECO:0007669"/>
    <property type="project" value="UniProtKB-SubCell"/>
</dbReference>
<keyword evidence="7" id="KW-0479">Metal-binding</keyword>
<dbReference type="GO" id="GO:0020037">
    <property type="term" value="F:heme binding"/>
    <property type="evidence" value="ECO:0007669"/>
    <property type="project" value="TreeGrafter"/>
</dbReference>
<evidence type="ECO:0000256" key="13">
    <source>
        <dbReference type="SAM" id="Phobius"/>
    </source>
</evidence>
<comment type="cofactor">
    <cofactor evidence="1">
        <name>heme b</name>
        <dbReference type="ChEBI" id="CHEBI:60344"/>
    </cofactor>
</comment>
<dbReference type="Gene3D" id="1.20.950.20">
    <property type="entry name" value="Transmembrane di-heme cytochromes, Chain C"/>
    <property type="match status" value="1"/>
</dbReference>
<reference evidence="15 16" key="1">
    <citation type="submission" date="2014-06" db="EMBL/GenBank/DDBJ databases">
        <title>Shewanella sp. YQH10.</title>
        <authorList>
            <person name="Liu Y."/>
            <person name="Zeng R."/>
        </authorList>
    </citation>
    <scope>NUCLEOTIDE SEQUENCE [LARGE SCALE GENOMIC DNA]</scope>
    <source>
        <strain evidence="15 16">YQH10</strain>
    </source>
</reference>